<feature type="signal peptide" evidence="5">
    <location>
        <begin position="1"/>
        <end position="28"/>
    </location>
</feature>
<dbReference type="SUPFAM" id="SSF53850">
    <property type="entry name" value="Periplasmic binding protein-like II"/>
    <property type="match status" value="1"/>
</dbReference>
<evidence type="ECO:0000256" key="1">
    <source>
        <dbReference type="ARBA" id="ARBA00004196"/>
    </source>
</evidence>
<dbReference type="Proteomes" id="UP001596254">
    <property type="component" value="Unassembled WGS sequence"/>
</dbReference>
<evidence type="ECO:0000256" key="2">
    <source>
        <dbReference type="ARBA" id="ARBA00008520"/>
    </source>
</evidence>
<keyword evidence="7" id="KW-1185">Reference proteome</keyword>
<evidence type="ECO:0000313" key="7">
    <source>
        <dbReference type="Proteomes" id="UP001596254"/>
    </source>
</evidence>
<keyword evidence="4 5" id="KW-0732">Signal</keyword>
<dbReference type="PROSITE" id="PS51257">
    <property type="entry name" value="PROKAR_LIPOPROTEIN"/>
    <property type="match status" value="1"/>
</dbReference>
<evidence type="ECO:0000256" key="4">
    <source>
        <dbReference type="ARBA" id="ARBA00022729"/>
    </source>
</evidence>
<dbReference type="PANTHER" id="PTHR43649:SF31">
    <property type="entry name" value="SN-GLYCEROL-3-PHOSPHATE-BINDING PERIPLASMIC PROTEIN UGPB"/>
    <property type="match status" value="1"/>
</dbReference>
<dbReference type="PANTHER" id="PTHR43649">
    <property type="entry name" value="ARABINOSE-BINDING PROTEIN-RELATED"/>
    <property type="match status" value="1"/>
</dbReference>
<dbReference type="InterPro" id="IPR050490">
    <property type="entry name" value="Bact_solute-bd_prot1"/>
</dbReference>
<proteinExistence type="inferred from homology"/>
<dbReference type="RefSeq" id="WP_225426641.1">
    <property type="nucleotide sequence ID" value="NZ_JBHSSK010000007.1"/>
</dbReference>
<accession>A0ABW1SQE7</accession>
<dbReference type="EMBL" id="JBHSSK010000007">
    <property type="protein sequence ID" value="MFC6206370.1"/>
    <property type="molecule type" value="Genomic_DNA"/>
</dbReference>
<dbReference type="CDD" id="cd14748">
    <property type="entry name" value="PBP2_UgpB"/>
    <property type="match status" value="1"/>
</dbReference>
<sequence>MKRFFRLSLSLGTLLLLGTLSACTQHQAKPIAQQRVTVTFWHGTSGASEQTLNQMIKDFNHSQSTYKVVGNSQGDFANVQQKITAAAKSHTLPTMAQTTYTNVPNYVRGGFVTPLDPYLAKQTVGKIAPNFKAATQYQGKTYALPFSKSIRVLYYNRDLLKQHNIQVPKTWAAVAKAGKKVRTQGLTGLALDQSLSSEVDSLAQAAGTPLYQRRPQLTSPEIVGATHVIYDMLQAKTATTAGADGFGNVSFLKGKTLFYSGSSAALGIMQTSTPKGLHWGTAPQPSYQGKRRPAIAGNDLVLFKSASKEQRKGAAAFMQFLLAKKQTLKWAKATGYLPLTTTALKSQNYQKYLRQHPLSKAAAQSLPDGFMDPTLVGYTQYQADVNQMLSQLSSGETTPEKGLAKLQQQVKTMLADQ</sequence>
<comment type="caution">
    <text evidence="6">The sequence shown here is derived from an EMBL/GenBank/DDBJ whole genome shotgun (WGS) entry which is preliminary data.</text>
</comment>
<evidence type="ECO:0000256" key="3">
    <source>
        <dbReference type="ARBA" id="ARBA00022448"/>
    </source>
</evidence>
<comment type="similarity">
    <text evidence="2">Belongs to the bacterial solute-binding protein 1 family.</text>
</comment>
<name>A0ABW1SQE7_9LACO</name>
<feature type="chain" id="PRO_5047382766" evidence="5">
    <location>
        <begin position="29"/>
        <end position="417"/>
    </location>
</feature>
<comment type="subcellular location">
    <subcellularLocation>
        <location evidence="1">Cell envelope</location>
    </subcellularLocation>
</comment>
<organism evidence="6 7">
    <name type="scientific">Levilactobacillus tongjiangensis</name>
    <dbReference type="NCBI Taxonomy" id="2486023"/>
    <lineage>
        <taxon>Bacteria</taxon>
        <taxon>Bacillati</taxon>
        <taxon>Bacillota</taxon>
        <taxon>Bacilli</taxon>
        <taxon>Lactobacillales</taxon>
        <taxon>Lactobacillaceae</taxon>
        <taxon>Levilactobacillus</taxon>
    </lineage>
</organism>
<dbReference type="Pfam" id="PF13416">
    <property type="entry name" value="SBP_bac_8"/>
    <property type="match status" value="1"/>
</dbReference>
<reference evidence="7" key="1">
    <citation type="journal article" date="2019" name="Int. J. Syst. Evol. Microbiol.">
        <title>The Global Catalogue of Microorganisms (GCM) 10K type strain sequencing project: providing services to taxonomists for standard genome sequencing and annotation.</title>
        <authorList>
            <consortium name="The Broad Institute Genomics Platform"/>
            <consortium name="The Broad Institute Genome Sequencing Center for Infectious Disease"/>
            <person name="Wu L."/>
            <person name="Ma J."/>
        </authorList>
    </citation>
    <scope>NUCLEOTIDE SEQUENCE [LARGE SCALE GENOMIC DNA]</scope>
    <source>
        <strain evidence="7">CCM 8905</strain>
    </source>
</reference>
<protein>
    <submittedName>
        <fullName evidence="6">ABC transporter substrate-binding protein</fullName>
    </submittedName>
</protein>
<dbReference type="Gene3D" id="3.40.190.10">
    <property type="entry name" value="Periplasmic binding protein-like II"/>
    <property type="match status" value="2"/>
</dbReference>
<evidence type="ECO:0000256" key="5">
    <source>
        <dbReference type="SAM" id="SignalP"/>
    </source>
</evidence>
<evidence type="ECO:0000313" key="6">
    <source>
        <dbReference type="EMBL" id="MFC6206370.1"/>
    </source>
</evidence>
<dbReference type="InterPro" id="IPR006059">
    <property type="entry name" value="SBP"/>
</dbReference>
<gene>
    <name evidence="6" type="ORF">ACFP1G_02610</name>
</gene>
<keyword evidence="3" id="KW-0813">Transport</keyword>